<dbReference type="Proteomes" id="UP000078486">
    <property type="component" value="Unassembled WGS sequence"/>
</dbReference>
<keyword evidence="3 8" id="KW-0597">Phosphoprotein</keyword>
<comment type="caution">
    <text evidence="12">The sequence shown here is derived from an EMBL/GenBank/DDBJ whole genome shotgun (WGS) entry which is preliminary data.</text>
</comment>
<feature type="DNA-binding region" description="OmpR/PhoB-type" evidence="9">
    <location>
        <begin position="131"/>
        <end position="230"/>
    </location>
</feature>
<dbReference type="Gene3D" id="3.40.50.2300">
    <property type="match status" value="1"/>
</dbReference>
<evidence type="ECO:0000256" key="3">
    <source>
        <dbReference type="ARBA" id="ARBA00022553"/>
    </source>
</evidence>
<keyword evidence="2" id="KW-0963">Cytoplasm</keyword>
<keyword evidence="4" id="KW-0902">Two-component regulatory system</keyword>
<dbReference type="SMART" id="SM00448">
    <property type="entry name" value="REC"/>
    <property type="match status" value="1"/>
</dbReference>
<dbReference type="EMBL" id="LRRQ01000127">
    <property type="protein sequence ID" value="OAM88480.1"/>
    <property type="molecule type" value="Genomic_DNA"/>
</dbReference>
<evidence type="ECO:0000256" key="1">
    <source>
        <dbReference type="ARBA" id="ARBA00004496"/>
    </source>
</evidence>
<dbReference type="GO" id="GO:0042802">
    <property type="term" value="F:identical protein binding"/>
    <property type="evidence" value="ECO:0007669"/>
    <property type="project" value="UniProtKB-ARBA"/>
</dbReference>
<feature type="domain" description="Response regulatory" evidence="10">
    <location>
        <begin position="9"/>
        <end position="122"/>
    </location>
</feature>
<feature type="domain" description="OmpR/PhoB-type" evidence="11">
    <location>
        <begin position="131"/>
        <end position="230"/>
    </location>
</feature>
<evidence type="ECO:0000256" key="2">
    <source>
        <dbReference type="ARBA" id="ARBA00022490"/>
    </source>
</evidence>
<evidence type="ECO:0000256" key="6">
    <source>
        <dbReference type="ARBA" id="ARBA00023125"/>
    </source>
</evidence>
<dbReference type="SMART" id="SM00862">
    <property type="entry name" value="Trans_reg_C"/>
    <property type="match status" value="1"/>
</dbReference>
<dbReference type="GO" id="GO:0000156">
    <property type="term" value="F:phosphorelay response regulator activity"/>
    <property type="evidence" value="ECO:0007669"/>
    <property type="project" value="TreeGrafter"/>
</dbReference>
<gene>
    <name evidence="12" type="ORF">AW736_16735</name>
</gene>
<dbReference type="PROSITE" id="PS50110">
    <property type="entry name" value="RESPONSE_REGULATORY"/>
    <property type="match status" value="1"/>
</dbReference>
<dbReference type="InterPro" id="IPR011006">
    <property type="entry name" value="CheY-like_superfamily"/>
</dbReference>
<dbReference type="Gene3D" id="6.10.250.690">
    <property type="match status" value="1"/>
</dbReference>
<evidence type="ECO:0000256" key="4">
    <source>
        <dbReference type="ARBA" id="ARBA00023012"/>
    </source>
</evidence>
<comment type="subcellular location">
    <subcellularLocation>
        <location evidence="1">Cytoplasm</location>
    </subcellularLocation>
</comment>
<dbReference type="GO" id="GO:0000987">
    <property type="term" value="F:cis-regulatory region sequence-specific DNA binding"/>
    <property type="evidence" value="ECO:0007669"/>
    <property type="project" value="UniProtKB-ARBA"/>
</dbReference>
<evidence type="ECO:0000259" key="11">
    <source>
        <dbReference type="PROSITE" id="PS51755"/>
    </source>
</evidence>
<keyword evidence="6 9" id="KW-0238">DNA-binding</keyword>
<dbReference type="SUPFAM" id="SSF52172">
    <property type="entry name" value="CheY-like"/>
    <property type="match status" value="1"/>
</dbReference>
<dbReference type="Pfam" id="PF00486">
    <property type="entry name" value="Trans_reg_C"/>
    <property type="match status" value="1"/>
</dbReference>
<dbReference type="CDD" id="cd17620">
    <property type="entry name" value="REC_OmpR_KdpE-like"/>
    <property type="match status" value="1"/>
</dbReference>
<evidence type="ECO:0000256" key="7">
    <source>
        <dbReference type="ARBA" id="ARBA00023163"/>
    </source>
</evidence>
<name>A0A178IER7_9BACT</name>
<reference evidence="12 13" key="1">
    <citation type="submission" date="2016-01" db="EMBL/GenBank/DDBJ databases">
        <title>High potential of lignocellulose degradation of a new Verrucomicrobia species.</title>
        <authorList>
            <person name="Wang Y."/>
            <person name="Shi Y."/>
            <person name="Qiu Z."/>
            <person name="Liu S."/>
            <person name="Yang H."/>
        </authorList>
    </citation>
    <scope>NUCLEOTIDE SEQUENCE [LARGE SCALE GENOMIC DNA]</scope>
    <source>
        <strain evidence="12 13">TSB47</strain>
    </source>
</reference>
<evidence type="ECO:0000259" key="10">
    <source>
        <dbReference type="PROSITE" id="PS50110"/>
    </source>
</evidence>
<evidence type="ECO:0000256" key="8">
    <source>
        <dbReference type="PROSITE-ProRule" id="PRU00169"/>
    </source>
</evidence>
<organism evidence="12 13">
    <name type="scientific">Termitidicoccus mucosus</name>
    <dbReference type="NCBI Taxonomy" id="1184151"/>
    <lineage>
        <taxon>Bacteria</taxon>
        <taxon>Pseudomonadati</taxon>
        <taxon>Verrucomicrobiota</taxon>
        <taxon>Opitutia</taxon>
        <taxon>Opitutales</taxon>
        <taxon>Opitutaceae</taxon>
        <taxon>Termitidicoccus</taxon>
    </lineage>
</organism>
<feature type="modified residue" description="4-aspartylphosphate" evidence="8">
    <location>
        <position position="58"/>
    </location>
</feature>
<evidence type="ECO:0000256" key="5">
    <source>
        <dbReference type="ARBA" id="ARBA00023015"/>
    </source>
</evidence>
<dbReference type="InterPro" id="IPR001789">
    <property type="entry name" value="Sig_transdc_resp-reg_receiver"/>
</dbReference>
<dbReference type="AlphaFoldDB" id="A0A178IER7"/>
<proteinExistence type="predicted"/>
<sequence length="234" mass="26648">MNEQTPKPSVLIIDDEIQIRRLLRFTLEDAGYEVREVEAGRPGLVEAAHHRPDVIVLDLGLPDMSGIDVLKRLREWSQTPVLILSVFGEESRKIEALDAGADDYLIKPFGGGELLARLRALLRRIRPNEPPATIRFGTVEVDLANRRVTKAGELVKLSVKEYAILRLLVSHQDKVLTHRQILTEVWGPGAEEQTHYLRVFMMRLRKKIEDDPNTPRYIQTESSIGYRLLSDSHS</sequence>
<keyword evidence="13" id="KW-1185">Reference proteome</keyword>
<dbReference type="Pfam" id="PF00072">
    <property type="entry name" value="Response_reg"/>
    <property type="match status" value="1"/>
</dbReference>
<dbReference type="CDD" id="cd00383">
    <property type="entry name" value="trans_reg_C"/>
    <property type="match status" value="1"/>
</dbReference>
<dbReference type="GO" id="GO:0005829">
    <property type="term" value="C:cytosol"/>
    <property type="evidence" value="ECO:0007669"/>
    <property type="project" value="TreeGrafter"/>
</dbReference>
<dbReference type="InterPro" id="IPR036388">
    <property type="entry name" value="WH-like_DNA-bd_sf"/>
</dbReference>
<evidence type="ECO:0000256" key="9">
    <source>
        <dbReference type="PROSITE-ProRule" id="PRU01091"/>
    </source>
</evidence>
<dbReference type="PROSITE" id="PS51755">
    <property type="entry name" value="OMPR_PHOB"/>
    <property type="match status" value="1"/>
</dbReference>
<dbReference type="FunFam" id="3.40.50.2300:FF:000021">
    <property type="entry name" value="Two-component system response regulator KdpE"/>
    <property type="match status" value="1"/>
</dbReference>
<keyword evidence="5" id="KW-0805">Transcription regulation</keyword>
<dbReference type="GO" id="GO:0045893">
    <property type="term" value="P:positive regulation of DNA-templated transcription"/>
    <property type="evidence" value="ECO:0007669"/>
    <property type="project" value="UniProtKB-ARBA"/>
</dbReference>
<evidence type="ECO:0000313" key="12">
    <source>
        <dbReference type="EMBL" id="OAM88480.1"/>
    </source>
</evidence>
<keyword evidence="7" id="KW-0804">Transcription</keyword>
<dbReference type="RefSeq" id="WP_068771431.1">
    <property type="nucleotide sequence ID" value="NZ_CP109796.1"/>
</dbReference>
<dbReference type="PANTHER" id="PTHR48111:SF50">
    <property type="entry name" value="KDP OPERON TRANSCRIPTIONAL REGULATORY PROTEIN KDPE"/>
    <property type="match status" value="1"/>
</dbReference>
<dbReference type="InterPro" id="IPR039420">
    <property type="entry name" value="WalR-like"/>
</dbReference>
<dbReference type="STRING" id="1184151.AW736_16735"/>
<dbReference type="PANTHER" id="PTHR48111">
    <property type="entry name" value="REGULATOR OF RPOS"/>
    <property type="match status" value="1"/>
</dbReference>
<dbReference type="GO" id="GO:0032993">
    <property type="term" value="C:protein-DNA complex"/>
    <property type="evidence" value="ECO:0007669"/>
    <property type="project" value="TreeGrafter"/>
</dbReference>
<dbReference type="OrthoDB" id="9778145at2"/>
<evidence type="ECO:0000313" key="13">
    <source>
        <dbReference type="Proteomes" id="UP000078486"/>
    </source>
</evidence>
<dbReference type="InterPro" id="IPR001867">
    <property type="entry name" value="OmpR/PhoB-type_DNA-bd"/>
</dbReference>
<protein>
    <submittedName>
        <fullName evidence="12">Two-component system response regulator</fullName>
    </submittedName>
</protein>
<dbReference type="Gene3D" id="1.10.10.10">
    <property type="entry name" value="Winged helix-like DNA-binding domain superfamily/Winged helix DNA-binding domain"/>
    <property type="match status" value="1"/>
</dbReference>
<accession>A0A178IER7</accession>